<feature type="non-terminal residue" evidence="2">
    <location>
        <position position="1"/>
    </location>
</feature>
<comment type="caution">
    <text evidence="2">The sequence shown here is derived from an EMBL/GenBank/DDBJ whole genome shotgun (WGS) entry which is preliminary data.</text>
</comment>
<organism evidence="2 3">
    <name type="scientific">Pristionchus mayeri</name>
    <dbReference type="NCBI Taxonomy" id="1317129"/>
    <lineage>
        <taxon>Eukaryota</taxon>
        <taxon>Metazoa</taxon>
        <taxon>Ecdysozoa</taxon>
        <taxon>Nematoda</taxon>
        <taxon>Chromadorea</taxon>
        <taxon>Rhabditida</taxon>
        <taxon>Rhabditina</taxon>
        <taxon>Diplogasteromorpha</taxon>
        <taxon>Diplogasteroidea</taxon>
        <taxon>Neodiplogasteridae</taxon>
        <taxon>Pristionchus</taxon>
    </lineage>
</organism>
<name>A0AAN5D0P5_9BILA</name>
<feature type="region of interest" description="Disordered" evidence="1">
    <location>
        <begin position="1"/>
        <end position="103"/>
    </location>
</feature>
<gene>
    <name evidence="2" type="ORF">PMAYCL1PPCAC_24110</name>
</gene>
<proteinExistence type="predicted"/>
<evidence type="ECO:0000313" key="3">
    <source>
        <dbReference type="Proteomes" id="UP001328107"/>
    </source>
</evidence>
<reference evidence="3" key="1">
    <citation type="submission" date="2022-10" db="EMBL/GenBank/DDBJ databases">
        <title>Genome assembly of Pristionchus species.</title>
        <authorList>
            <person name="Yoshida K."/>
            <person name="Sommer R.J."/>
        </authorList>
    </citation>
    <scope>NUCLEOTIDE SEQUENCE [LARGE SCALE GENOMIC DNA]</scope>
    <source>
        <strain evidence="3">RS5460</strain>
    </source>
</reference>
<dbReference type="EMBL" id="BTRK01000005">
    <property type="protein sequence ID" value="GMR53915.1"/>
    <property type="molecule type" value="Genomic_DNA"/>
</dbReference>
<sequence length="166" mass="18786">IVRMAPRKKKQSTKKVADEDVMEEAEGGDTAVEAEDAGSGGEMGAWDDDVMEEEPQMKKGKKGRAKKTVEEDEMEEEPQPKKGRKGKAKANDEEDEDIGTMVDRPRLTIDSALSQLKAEEISIREFIDELKSKRRHLQVEEERLRLALNQKLAQEMAARNDETMDL</sequence>
<keyword evidence="3" id="KW-1185">Reference proteome</keyword>
<feature type="compositionally biased region" description="Acidic residues" evidence="1">
    <location>
        <begin position="19"/>
        <end position="36"/>
    </location>
</feature>
<feature type="compositionally biased region" description="Acidic residues" evidence="1">
    <location>
        <begin position="45"/>
        <end position="54"/>
    </location>
</feature>
<evidence type="ECO:0000256" key="1">
    <source>
        <dbReference type="SAM" id="MobiDB-lite"/>
    </source>
</evidence>
<feature type="compositionally biased region" description="Basic residues" evidence="1">
    <location>
        <begin position="1"/>
        <end position="13"/>
    </location>
</feature>
<protein>
    <submittedName>
        <fullName evidence="2">Uncharacterized protein</fullName>
    </submittedName>
</protein>
<evidence type="ECO:0000313" key="2">
    <source>
        <dbReference type="EMBL" id="GMR53915.1"/>
    </source>
</evidence>
<accession>A0AAN5D0P5</accession>
<dbReference type="Proteomes" id="UP001328107">
    <property type="component" value="Unassembled WGS sequence"/>
</dbReference>
<dbReference type="AlphaFoldDB" id="A0AAN5D0P5"/>